<accession>A0A3P7DTP8</accession>
<evidence type="ECO:0000313" key="2">
    <source>
        <dbReference type="Proteomes" id="UP000270924"/>
    </source>
</evidence>
<dbReference type="Proteomes" id="UP000270924">
    <property type="component" value="Unassembled WGS sequence"/>
</dbReference>
<dbReference type="EMBL" id="UYWW01004295">
    <property type="protein sequence ID" value="VDM13410.1"/>
    <property type="molecule type" value="Genomic_DNA"/>
</dbReference>
<reference evidence="1 2" key="1">
    <citation type="submission" date="2018-11" db="EMBL/GenBank/DDBJ databases">
        <authorList>
            <consortium name="Pathogen Informatics"/>
        </authorList>
    </citation>
    <scope>NUCLEOTIDE SEQUENCE [LARGE SCALE GENOMIC DNA]</scope>
</reference>
<proteinExistence type="predicted"/>
<gene>
    <name evidence="1" type="ORF">WBA_LOCUS6796</name>
</gene>
<keyword evidence="2" id="KW-1185">Reference proteome</keyword>
<dbReference type="InParanoid" id="A0A3P7DTP8"/>
<organism evidence="1 2">
    <name type="scientific">Wuchereria bancrofti</name>
    <dbReference type="NCBI Taxonomy" id="6293"/>
    <lineage>
        <taxon>Eukaryota</taxon>
        <taxon>Metazoa</taxon>
        <taxon>Ecdysozoa</taxon>
        <taxon>Nematoda</taxon>
        <taxon>Chromadorea</taxon>
        <taxon>Rhabditida</taxon>
        <taxon>Spirurina</taxon>
        <taxon>Spiruromorpha</taxon>
        <taxon>Filarioidea</taxon>
        <taxon>Onchocercidae</taxon>
        <taxon>Wuchereria</taxon>
    </lineage>
</organism>
<evidence type="ECO:0000313" key="1">
    <source>
        <dbReference type="EMBL" id="VDM13410.1"/>
    </source>
</evidence>
<sequence length="66" mass="7882">MEVNKAAEGKVLEVEKVREKRKENEKEREGGRKGKIVKKIIEDENNEECQIFTLFNSFMFLYKEED</sequence>
<name>A0A3P7DTP8_WUCBA</name>
<protein>
    <submittedName>
        <fullName evidence="1">Uncharacterized protein</fullName>
    </submittedName>
</protein>
<dbReference type="AlphaFoldDB" id="A0A3P7DTP8"/>